<dbReference type="GO" id="GO:0033120">
    <property type="term" value="P:positive regulation of RNA splicing"/>
    <property type="evidence" value="ECO:0007669"/>
    <property type="project" value="TreeGrafter"/>
</dbReference>
<feature type="region of interest" description="Disordered" evidence="10">
    <location>
        <begin position="34"/>
        <end position="208"/>
    </location>
</feature>
<evidence type="ECO:0000256" key="2">
    <source>
        <dbReference type="ARBA" id="ARBA00004324"/>
    </source>
</evidence>
<comment type="similarity">
    <text evidence="8">Belongs to the SERBP1-HABP4 family.</text>
</comment>
<dbReference type="PANTHER" id="PTHR12299:SF30">
    <property type="entry name" value="INTRACELLULAR HYALURONAN-BINDING PROTEIN 4"/>
    <property type="match status" value="1"/>
</dbReference>
<evidence type="ECO:0000256" key="3">
    <source>
        <dbReference type="ARBA" id="ARBA00004408"/>
    </source>
</evidence>
<proteinExistence type="inferred from homology"/>
<feature type="compositionally biased region" description="Gly residues" evidence="10">
    <location>
        <begin position="127"/>
        <end position="142"/>
    </location>
</feature>
<comment type="subcellular location">
    <subcellularLocation>
        <location evidence="1">Cytoplasm</location>
        <location evidence="1">Stress granule</location>
    </subcellularLocation>
    <subcellularLocation>
        <location evidence="2">Nucleus speckle</location>
    </subcellularLocation>
    <subcellularLocation>
        <location evidence="3">Nucleus</location>
        <location evidence="3">Cajal body</location>
    </subcellularLocation>
    <subcellularLocation>
        <location evidence="4">Nucleus</location>
        <location evidence="4">Nucleolus</location>
    </subcellularLocation>
</comment>
<protein>
    <recommendedName>
        <fullName evidence="11">Hyaluronan/mRNA-binding protein domain-containing protein</fullName>
    </recommendedName>
</protein>
<dbReference type="GO" id="GO:0016607">
    <property type="term" value="C:nuclear speck"/>
    <property type="evidence" value="ECO:0007669"/>
    <property type="project" value="UniProtKB-SubCell"/>
</dbReference>
<dbReference type="GO" id="GO:0010494">
    <property type="term" value="C:cytoplasmic stress granule"/>
    <property type="evidence" value="ECO:0007669"/>
    <property type="project" value="UniProtKB-SubCell"/>
</dbReference>
<name>A0AAW0Q2E2_9GOBI</name>
<feature type="compositionally biased region" description="Basic and acidic residues" evidence="10">
    <location>
        <begin position="87"/>
        <end position="108"/>
    </location>
</feature>
<evidence type="ECO:0000256" key="8">
    <source>
        <dbReference type="ARBA" id="ARBA00035118"/>
    </source>
</evidence>
<keyword evidence="7" id="KW-0539">Nucleus</keyword>
<evidence type="ECO:0000313" key="13">
    <source>
        <dbReference type="Proteomes" id="UP001460270"/>
    </source>
</evidence>
<comment type="caution">
    <text evidence="12">The sequence shown here is derived from an EMBL/GenBank/DDBJ whole genome shotgun (WGS) entry which is preliminary data.</text>
</comment>
<dbReference type="SMART" id="SM01233">
    <property type="entry name" value="HABP4_PAI-RBP1"/>
    <property type="match status" value="1"/>
</dbReference>
<dbReference type="AlphaFoldDB" id="A0AAW0Q2E2"/>
<sequence>MLPDEFGCVVANRFGKLLDNEADPFDILNETECEKEKKKKKKKQEDVKSKQKKPGQKESQRDRRVPVEAPEIVQVRKQQSRAGPVTERVEKERQIDTKRAAYGERRTPQDFSLPRPFNEDADAQGREGYGGRRGGGRGGGGFMKNQESQRGKREYDRHKEKGWQGAWNWGSVDETSSSELTEVTEDAPVKSENQQLSADEENRAPQEEEGEMVVHVAMEMSLDEWKALQETNRPKAEFNIRKAEDKVPCKAKVIHESMHLENLKNALDNLNEEGRFLRRSVNDITSLLDINFGSLERPTRGGRGRGGSRGGIRGGLNVQTQQMNPIIEVEDYVAPNVYDPEDFPALSAGL</sequence>
<evidence type="ECO:0000256" key="4">
    <source>
        <dbReference type="ARBA" id="ARBA00004604"/>
    </source>
</evidence>
<accession>A0AAW0Q2E2</accession>
<evidence type="ECO:0000259" key="11">
    <source>
        <dbReference type="SMART" id="SM01233"/>
    </source>
</evidence>
<evidence type="ECO:0000256" key="7">
    <source>
        <dbReference type="ARBA" id="ARBA00023242"/>
    </source>
</evidence>
<evidence type="ECO:0000313" key="12">
    <source>
        <dbReference type="EMBL" id="KAK7933125.1"/>
    </source>
</evidence>
<keyword evidence="13" id="KW-1185">Reference proteome</keyword>
<feature type="domain" description="Hyaluronan/mRNA-binding protein" evidence="11">
    <location>
        <begin position="151"/>
        <end position="246"/>
    </location>
</feature>
<evidence type="ECO:0000256" key="1">
    <source>
        <dbReference type="ARBA" id="ARBA00004210"/>
    </source>
</evidence>
<reference evidence="13" key="1">
    <citation type="submission" date="2024-04" db="EMBL/GenBank/DDBJ databases">
        <title>Salinicola lusitanus LLJ914,a marine bacterium isolated from the Okinawa Trough.</title>
        <authorList>
            <person name="Li J."/>
        </authorList>
    </citation>
    <scope>NUCLEOTIDE SEQUENCE [LARGE SCALE GENOMIC DNA]</scope>
</reference>
<feature type="region of interest" description="Disordered" evidence="10">
    <location>
        <begin position="296"/>
        <end position="316"/>
    </location>
</feature>
<dbReference type="Proteomes" id="UP001460270">
    <property type="component" value="Unassembled WGS sequence"/>
</dbReference>
<dbReference type="GO" id="GO:0015030">
    <property type="term" value="C:Cajal body"/>
    <property type="evidence" value="ECO:0007669"/>
    <property type="project" value="UniProtKB-SubCell"/>
</dbReference>
<organism evidence="12 13">
    <name type="scientific">Mugilogobius chulae</name>
    <name type="common">yellowstripe goby</name>
    <dbReference type="NCBI Taxonomy" id="88201"/>
    <lineage>
        <taxon>Eukaryota</taxon>
        <taxon>Metazoa</taxon>
        <taxon>Chordata</taxon>
        <taxon>Craniata</taxon>
        <taxon>Vertebrata</taxon>
        <taxon>Euteleostomi</taxon>
        <taxon>Actinopterygii</taxon>
        <taxon>Neopterygii</taxon>
        <taxon>Teleostei</taxon>
        <taxon>Neoteleostei</taxon>
        <taxon>Acanthomorphata</taxon>
        <taxon>Gobiaria</taxon>
        <taxon>Gobiiformes</taxon>
        <taxon>Gobioidei</taxon>
        <taxon>Gobiidae</taxon>
        <taxon>Gobionellinae</taxon>
        <taxon>Mugilogobius</taxon>
    </lineage>
</organism>
<dbReference type="Pfam" id="PF16174">
    <property type="entry name" value="IHABP4_N"/>
    <property type="match status" value="1"/>
</dbReference>
<feature type="compositionally biased region" description="Basic and acidic residues" evidence="10">
    <location>
        <begin position="43"/>
        <end position="66"/>
    </location>
</feature>
<keyword evidence="5" id="KW-0963">Cytoplasm</keyword>
<gene>
    <name evidence="12" type="ORF">WMY93_004021</name>
</gene>
<dbReference type="InterPro" id="IPR039764">
    <property type="entry name" value="HABP4/SERBP1-like"/>
</dbReference>
<feature type="compositionally biased region" description="Basic and acidic residues" evidence="10">
    <location>
        <begin position="147"/>
        <end position="162"/>
    </location>
</feature>
<evidence type="ECO:0000256" key="5">
    <source>
        <dbReference type="ARBA" id="ARBA00022490"/>
    </source>
</evidence>
<dbReference type="InterPro" id="IPR032381">
    <property type="entry name" value="IHABP4_N"/>
</dbReference>
<dbReference type="Pfam" id="PF04774">
    <property type="entry name" value="HABP4_PAI-RBP1"/>
    <property type="match status" value="1"/>
</dbReference>
<feature type="coiled-coil region" evidence="9">
    <location>
        <begin position="253"/>
        <end position="280"/>
    </location>
</feature>
<dbReference type="GO" id="GO:0005730">
    <property type="term" value="C:nucleolus"/>
    <property type="evidence" value="ECO:0007669"/>
    <property type="project" value="UniProtKB-SubCell"/>
</dbReference>
<evidence type="ECO:0000256" key="9">
    <source>
        <dbReference type="SAM" id="Coils"/>
    </source>
</evidence>
<evidence type="ECO:0000256" key="6">
    <source>
        <dbReference type="ARBA" id="ARBA00022845"/>
    </source>
</evidence>
<keyword evidence="6" id="KW-0810">Translation regulation</keyword>
<feature type="compositionally biased region" description="Low complexity" evidence="10">
    <location>
        <begin position="171"/>
        <end position="181"/>
    </location>
</feature>
<dbReference type="InterPro" id="IPR006861">
    <property type="entry name" value="HABP4_PAIRBP1-bd"/>
</dbReference>
<dbReference type="EMBL" id="JBBPFD010000003">
    <property type="protein sequence ID" value="KAK7933125.1"/>
    <property type="molecule type" value="Genomic_DNA"/>
</dbReference>
<evidence type="ECO:0000256" key="10">
    <source>
        <dbReference type="SAM" id="MobiDB-lite"/>
    </source>
</evidence>
<dbReference type="GO" id="GO:0045948">
    <property type="term" value="P:positive regulation of translational initiation"/>
    <property type="evidence" value="ECO:0007669"/>
    <property type="project" value="TreeGrafter"/>
</dbReference>
<dbReference type="PANTHER" id="PTHR12299">
    <property type="entry name" value="HYALURONIC ACID-BINDING PROTEIN 4"/>
    <property type="match status" value="1"/>
</dbReference>
<feature type="compositionally biased region" description="Gly residues" evidence="10">
    <location>
        <begin position="304"/>
        <end position="314"/>
    </location>
</feature>
<keyword evidence="9" id="KW-0175">Coiled coil</keyword>
<dbReference type="GO" id="GO:0003723">
    <property type="term" value="F:RNA binding"/>
    <property type="evidence" value="ECO:0007669"/>
    <property type="project" value="InterPro"/>
</dbReference>